<evidence type="ECO:0000256" key="1">
    <source>
        <dbReference type="SAM" id="MobiDB-lite"/>
    </source>
</evidence>
<name>A0A4Y2VHU2_ARAVE</name>
<organism evidence="2 3">
    <name type="scientific">Araneus ventricosus</name>
    <name type="common">Orbweaver spider</name>
    <name type="synonym">Epeira ventricosa</name>
    <dbReference type="NCBI Taxonomy" id="182803"/>
    <lineage>
        <taxon>Eukaryota</taxon>
        <taxon>Metazoa</taxon>
        <taxon>Ecdysozoa</taxon>
        <taxon>Arthropoda</taxon>
        <taxon>Chelicerata</taxon>
        <taxon>Arachnida</taxon>
        <taxon>Araneae</taxon>
        <taxon>Araneomorphae</taxon>
        <taxon>Entelegynae</taxon>
        <taxon>Araneoidea</taxon>
        <taxon>Araneidae</taxon>
        <taxon>Araneus</taxon>
    </lineage>
</organism>
<protein>
    <submittedName>
        <fullName evidence="2">Uncharacterized protein</fullName>
    </submittedName>
</protein>
<evidence type="ECO:0000313" key="3">
    <source>
        <dbReference type="Proteomes" id="UP000499080"/>
    </source>
</evidence>
<accession>A0A4Y2VHU2</accession>
<dbReference type="EMBL" id="BGPR01047153">
    <property type="protein sequence ID" value="GBO24162.1"/>
    <property type="molecule type" value="Genomic_DNA"/>
</dbReference>
<keyword evidence="3" id="KW-1185">Reference proteome</keyword>
<dbReference type="Proteomes" id="UP000499080">
    <property type="component" value="Unassembled WGS sequence"/>
</dbReference>
<gene>
    <name evidence="2" type="ORF">AVEN_178023_1</name>
</gene>
<proteinExistence type="predicted"/>
<feature type="compositionally biased region" description="Basic and acidic residues" evidence="1">
    <location>
        <begin position="31"/>
        <end position="56"/>
    </location>
</feature>
<comment type="caution">
    <text evidence="2">The sequence shown here is derived from an EMBL/GenBank/DDBJ whole genome shotgun (WGS) entry which is preliminary data.</text>
</comment>
<reference evidence="2 3" key="1">
    <citation type="journal article" date="2019" name="Sci. Rep.">
        <title>Orb-weaving spider Araneus ventricosus genome elucidates the spidroin gene catalogue.</title>
        <authorList>
            <person name="Kono N."/>
            <person name="Nakamura H."/>
            <person name="Ohtoshi R."/>
            <person name="Moran D.A.P."/>
            <person name="Shinohara A."/>
            <person name="Yoshida Y."/>
            <person name="Fujiwara M."/>
            <person name="Mori M."/>
            <person name="Tomita M."/>
            <person name="Arakawa K."/>
        </authorList>
    </citation>
    <scope>NUCLEOTIDE SEQUENCE [LARGE SCALE GENOMIC DNA]</scope>
</reference>
<feature type="region of interest" description="Disordered" evidence="1">
    <location>
        <begin position="24"/>
        <end position="63"/>
    </location>
</feature>
<sequence length="130" mass="14499">VTSRNPPTVARPSSIHLLTSTLNRQSNAQSAHERLFGTAAPRHEKPTSVGSRDRSYGTKRSKRRHYTVSGYQYALDPQFSQYFKINLAPLTSLIWNACPRLLNTPDIGNGAQLRRRTTISMINCLEGTAS</sequence>
<evidence type="ECO:0000313" key="2">
    <source>
        <dbReference type="EMBL" id="GBO24162.1"/>
    </source>
</evidence>
<dbReference type="AlphaFoldDB" id="A0A4Y2VHU2"/>
<feature type="non-terminal residue" evidence="2">
    <location>
        <position position="1"/>
    </location>
</feature>